<sequence length="160" mass="16811">MLIYATAVDLTASHADGTPPWLPSTPATAGLLLRHASNLVTRATRLDRYFTYPLPAGGAPPASAPAGTDTGKPSDPAVSQAFCDATCQQVVFWVTAGINPDAQLTGQPRFISSQTVPGSSVSYDTSSSAQWLETAVTELCDASVDILRNAGLMTLRTEVW</sequence>
<dbReference type="RefSeq" id="WP_067579470.1">
    <property type="nucleotide sequence ID" value="NZ_JABMCZ010000002.1"/>
</dbReference>
<protein>
    <submittedName>
        <fullName evidence="1">Uncharacterized protein</fullName>
    </submittedName>
</protein>
<keyword evidence="2" id="KW-1185">Reference proteome</keyword>
<evidence type="ECO:0000313" key="2">
    <source>
        <dbReference type="Proteomes" id="UP000076512"/>
    </source>
</evidence>
<gene>
    <name evidence="1" type="ORF">AWN90_09330</name>
</gene>
<accession>A0A164H1Y3</accession>
<dbReference type="Proteomes" id="UP000076512">
    <property type="component" value="Unassembled WGS sequence"/>
</dbReference>
<proteinExistence type="predicted"/>
<reference evidence="1 2" key="1">
    <citation type="submission" date="2016-04" db="EMBL/GenBank/DDBJ databases">
        <authorList>
            <person name="Evans L.H."/>
            <person name="Alamgir A."/>
            <person name="Owens N."/>
            <person name="Weber N.D."/>
            <person name="Virtaneva K."/>
            <person name="Barbian K."/>
            <person name="Babar A."/>
            <person name="Rosenke K."/>
        </authorList>
    </citation>
    <scope>NUCLEOTIDE SEQUENCE [LARGE SCALE GENOMIC DNA]</scope>
    <source>
        <strain evidence="1 2">IFM 0406</strain>
    </source>
</reference>
<organism evidence="1 2">
    <name type="scientific">Nocardia terpenica</name>
    <dbReference type="NCBI Taxonomy" id="455432"/>
    <lineage>
        <taxon>Bacteria</taxon>
        <taxon>Bacillati</taxon>
        <taxon>Actinomycetota</taxon>
        <taxon>Actinomycetes</taxon>
        <taxon>Mycobacteriales</taxon>
        <taxon>Nocardiaceae</taxon>
        <taxon>Nocardia</taxon>
    </lineage>
</organism>
<dbReference type="AlphaFoldDB" id="A0A164H1Y3"/>
<name>A0A164H1Y3_9NOCA</name>
<evidence type="ECO:0000313" key="1">
    <source>
        <dbReference type="EMBL" id="KZM68133.1"/>
    </source>
</evidence>
<dbReference type="EMBL" id="LWGR01000021">
    <property type="protein sequence ID" value="KZM68133.1"/>
    <property type="molecule type" value="Genomic_DNA"/>
</dbReference>
<comment type="caution">
    <text evidence="1">The sequence shown here is derived from an EMBL/GenBank/DDBJ whole genome shotgun (WGS) entry which is preliminary data.</text>
</comment>
<dbReference type="OrthoDB" id="4951181at2"/>
<dbReference type="STRING" id="455432.AWN90_09330"/>